<name>A0AAW1SNI1_9CHLO</name>
<proteinExistence type="predicted"/>
<dbReference type="AlphaFoldDB" id="A0AAW1SNI1"/>
<gene>
    <name evidence="2" type="ORF">WJX84_005816</name>
</gene>
<dbReference type="EMBL" id="JALJOV010001424">
    <property type="protein sequence ID" value="KAK9848092.1"/>
    <property type="molecule type" value="Genomic_DNA"/>
</dbReference>
<accession>A0AAW1SNI1</accession>
<feature type="region of interest" description="Disordered" evidence="1">
    <location>
        <begin position="1"/>
        <end position="23"/>
    </location>
</feature>
<keyword evidence="3" id="KW-1185">Reference proteome</keyword>
<evidence type="ECO:0000313" key="2">
    <source>
        <dbReference type="EMBL" id="KAK9848092.1"/>
    </source>
</evidence>
<protein>
    <submittedName>
        <fullName evidence="2">Uncharacterized protein</fullName>
    </submittedName>
</protein>
<dbReference type="Proteomes" id="UP001485043">
    <property type="component" value="Unassembled WGS sequence"/>
</dbReference>
<reference evidence="2 3" key="1">
    <citation type="journal article" date="2024" name="Nat. Commun.">
        <title>Phylogenomics reveals the evolutionary origins of lichenization in chlorophyte algae.</title>
        <authorList>
            <person name="Puginier C."/>
            <person name="Libourel C."/>
            <person name="Otte J."/>
            <person name="Skaloud P."/>
            <person name="Haon M."/>
            <person name="Grisel S."/>
            <person name="Petersen M."/>
            <person name="Berrin J.G."/>
            <person name="Delaux P.M."/>
            <person name="Dal Grande F."/>
            <person name="Keller J."/>
        </authorList>
    </citation>
    <scope>NUCLEOTIDE SEQUENCE [LARGE SCALE GENOMIC DNA]</scope>
    <source>
        <strain evidence="2 3">SAG 2523</strain>
    </source>
</reference>
<evidence type="ECO:0000256" key="1">
    <source>
        <dbReference type="SAM" id="MobiDB-lite"/>
    </source>
</evidence>
<evidence type="ECO:0000313" key="3">
    <source>
        <dbReference type="Proteomes" id="UP001485043"/>
    </source>
</evidence>
<feature type="region of interest" description="Disordered" evidence="1">
    <location>
        <begin position="43"/>
        <end position="72"/>
    </location>
</feature>
<sequence length="90" mass="9694">MTDGEGNTSGGPADIKGSQGKTSRELLNAHTLLVERLACQLEDKHSKEKDEEALEQNPGPAQTARFSSEKSHDFEVRALEQGLGTIKAMA</sequence>
<comment type="caution">
    <text evidence="2">The sequence shown here is derived from an EMBL/GenBank/DDBJ whole genome shotgun (WGS) entry which is preliminary data.</text>
</comment>
<organism evidence="2 3">
    <name type="scientific">Apatococcus fuscideae</name>
    <dbReference type="NCBI Taxonomy" id="2026836"/>
    <lineage>
        <taxon>Eukaryota</taxon>
        <taxon>Viridiplantae</taxon>
        <taxon>Chlorophyta</taxon>
        <taxon>core chlorophytes</taxon>
        <taxon>Trebouxiophyceae</taxon>
        <taxon>Chlorellales</taxon>
        <taxon>Chlorellaceae</taxon>
        <taxon>Apatococcus</taxon>
    </lineage>
</organism>